<dbReference type="STRING" id="106549.A0A540KYM1"/>
<dbReference type="Pfam" id="PF03018">
    <property type="entry name" value="Dirigent"/>
    <property type="match status" value="1"/>
</dbReference>
<keyword evidence="4" id="KW-0052">Apoplast</keyword>
<comment type="subunit">
    <text evidence="2 4">Homodimer.</text>
</comment>
<dbReference type="Gene3D" id="2.40.480.10">
    <property type="entry name" value="Allene oxide cyclase-like"/>
    <property type="match status" value="1"/>
</dbReference>
<evidence type="ECO:0000256" key="4">
    <source>
        <dbReference type="RuleBase" id="RU363099"/>
    </source>
</evidence>
<comment type="similarity">
    <text evidence="1 4">Belongs to the plant dirigent protein family.</text>
</comment>
<evidence type="ECO:0000256" key="1">
    <source>
        <dbReference type="ARBA" id="ARBA00010746"/>
    </source>
</evidence>
<sequence>MHPLMALKFIPKLSAPSMFFVMVILAMTTFPAIRATHEFKETHLSFYAHDFLSGANITDVAFAGIPGKIWNYNQFATVYAEDAPLTEGMDLKSASVGRIQGMFMVSSLDGRHSYDMLSIVFTNKKYNGSTLQIQGIDKQFEQYRELSVVSGTGKFRFVQGYITCNTVFVDLPNAYFVTQCNVTVKHY</sequence>
<dbReference type="PANTHER" id="PTHR21495">
    <property type="entry name" value="NUCLEOPORIN-RELATED"/>
    <property type="match status" value="1"/>
</dbReference>
<proteinExistence type="inferred from homology"/>
<organism evidence="5 6">
    <name type="scientific">Malus baccata</name>
    <name type="common">Siberian crab apple</name>
    <name type="synonym">Pyrus baccata</name>
    <dbReference type="NCBI Taxonomy" id="106549"/>
    <lineage>
        <taxon>Eukaryota</taxon>
        <taxon>Viridiplantae</taxon>
        <taxon>Streptophyta</taxon>
        <taxon>Embryophyta</taxon>
        <taxon>Tracheophyta</taxon>
        <taxon>Spermatophyta</taxon>
        <taxon>Magnoliopsida</taxon>
        <taxon>eudicotyledons</taxon>
        <taxon>Gunneridae</taxon>
        <taxon>Pentapetalae</taxon>
        <taxon>rosids</taxon>
        <taxon>fabids</taxon>
        <taxon>Rosales</taxon>
        <taxon>Rosaceae</taxon>
        <taxon>Amygdaloideae</taxon>
        <taxon>Maleae</taxon>
        <taxon>Malus</taxon>
    </lineage>
</organism>
<reference evidence="5 6" key="1">
    <citation type="journal article" date="2019" name="G3 (Bethesda)">
        <title>Sequencing of a Wild Apple (Malus baccata) Genome Unravels the Differences Between Cultivated and Wild Apple Species Regarding Disease Resistance and Cold Tolerance.</title>
        <authorList>
            <person name="Chen X."/>
        </authorList>
    </citation>
    <scope>NUCLEOTIDE SEQUENCE [LARGE SCALE GENOMIC DNA]</scope>
    <source>
        <strain evidence="6">cv. Shandingzi</strain>
        <tissue evidence="5">Leaves</tissue>
    </source>
</reference>
<dbReference type="AlphaFoldDB" id="A0A540KYM1"/>
<keyword evidence="6" id="KW-1185">Reference proteome</keyword>
<dbReference type="GO" id="GO:0048046">
    <property type="term" value="C:apoplast"/>
    <property type="evidence" value="ECO:0007669"/>
    <property type="project" value="UniProtKB-SubCell"/>
</dbReference>
<dbReference type="InterPro" id="IPR004265">
    <property type="entry name" value="Dirigent"/>
</dbReference>
<dbReference type="GO" id="GO:0009699">
    <property type="term" value="P:phenylpropanoid biosynthetic process"/>
    <property type="evidence" value="ECO:0007669"/>
    <property type="project" value="UniProtKB-ARBA"/>
</dbReference>
<name>A0A540KYM1_MALBA</name>
<protein>
    <recommendedName>
        <fullName evidence="4">Dirigent protein</fullName>
    </recommendedName>
</protein>
<dbReference type="Proteomes" id="UP000315295">
    <property type="component" value="Unassembled WGS sequence"/>
</dbReference>
<comment type="function">
    <text evidence="4">Dirigent proteins impart stereoselectivity on the phenoxy radical-coupling reaction, yielding optically active lignans from two molecules of coniferyl alcohol in the biosynthesis of lignans, flavonolignans, and alkaloids and thus plays a central role in plant secondary metabolism.</text>
</comment>
<evidence type="ECO:0000256" key="3">
    <source>
        <dbReference type="ARBA" id="ARBA00022525"/>
    </source>
</evidence>
<evidence type="ECO:0000256" key="2">
    <source>
        <dbReference type="ARBA" id="ARBA00011738"/>
    </source>
</evidence>
<comment type="subcellular location">
    <subcellularLocation>
        <location evidence="4">Secreted</location>
        <location evidence="4">Extracellular space</location>
        <location evidence="4">Apoplast</location>
    </subcellularLocation>
</comment>
<dbReference type="EMBL" id="VIEB01000865">
    <property type="protein sequence ID" value="TQD79300.1"/>
    <property type="molecule type" value="Genomic_DNA"/>
</dbReference>
<keyword evidence="3 4" id="KW-0964">Secreted</keyword>
<evidence type="ECO:0000313" key="5">
    <source>
        <dbReference type="EMBL" id="TQD79300.1"/>
    </source>
</evidence>
<dbReference type="InterPro" id="IPR044859">
    <property type="entry name" value="Allene_oxi_cyc_Dirigent"/>
</dbReference>
<accession>A0A540KYM1</accession>
<evidence type="ECO:0000313" key="6">
    <source>
        <dbReference type="Proteomes" id="UP000315295"/>
    </source>
</evidence>
<gene>
    <name evidence="5" type="ORF">C1H46_035137</name>
</gene>
<comment type="caution">
    <text evidence="5">The sequence shown here is derived from an EMBL/GenBank/DDBJ whole genome shotgun (WGS) entry which is preliminary data.</text>
</comment>